<feature type="transmembrane region" description="Helical" evidence="1">
    <location>
        <begin position="242"/>
        <end position="262"/>
    </location>
</feature>
<feature type="transmembrane region" description="Helical" evidence="1">
    <location>
        <begin position="216"/>
        <end position="235"/>
    </location>
</feature>
<feature type="domain" description="EamA" evidence="2">
    <location>
        <begin position="15"/>
        <end position="146"/>
    </location>
</feature>
<feature type="transmembrane region" description="Helical" evidence="1">
    <location>
        <begin position="132"/>
        <end position="150"/>
    </location>
</feature>
<feature type="transmembrane region" description="Helical" evidence="1">
    <location>
        <begin position="75"/>
        <end position="93"/>
    </location>
</feature>
<organism evidence="3 4">
    <name type="scientific">Nitratireductor aquimarinus</name>
    <dbReference type="NCBI Taxonomy" id="889300"/>
    <lineage>
        <taxon>Bacteria</taxon>
        <taxon>Pseudomonadati</taxon>
        <taxon>Pseudomonadota</taxon>
        <taxon>Alphaproteobacteria</taxon>
        <taxon>Hyphomicrobiales</taxon>
        <taxon>Phyllobacteriaceae</taxon>
        <taxon>Nitratireductor</taxon>
    </lineage>
</organism>
<sequence length="294" mass="32079">MTVETADARNSPGPAIATICLGVLCLVFNDAMAKWLTAHYGPLHIVFWRNILAVPMIAAFIIATQGLPTIRTRHLAVHAARGFVMVLGSYAFFRGLATLPLAEATSLVFAAPIFITALSVPLLREHVGWRRWLAVCVGFAGVLVIVRPGAEAFQPASLFIVGTAFCYALFMISARWVGREENVWTMMFYVALFPLIYATPVVAMEWQPLALDHLPLFLGMAVFGSIGITLIGHAFRLAPAAIVAPFDYTALLWASLLGWLVWGELPDGWTYVGAAIIIASGVYIVLRETRMACK</sequence>
<evidence type="ECO:0000313" key="3">
    <source>
        <dbReference type="EMBL" id="MDV6226165.1"/>
    </source>
</evidence>
<protein>
    <submittedName>
        <fullName evidence="3">DMT family transporter</fullName>
    </submittedName>
</protein>
<dbReference type="SUPFAM" id="SSF103481">
    <property type="entry name" value="Multidrug resistance efflux transporter EmrE"/>
    <property type="match status" value="2"/>
</dbReference>
<evidence type="ECO:0000313" key="4">
    <source>
        <dbReference type="Proteomes" id="UP001185659"/>
    </source>
</evidence>
<feature type="transmembrane region" description="Helical" evidence="1">
    <location>
        <begin position="45"/>
        <end position="63"/>
    </location>
</feature>
<dbReference type="PANTHER" id="PTHR22911">
    <property type="entry name" value="ACYL-MALONYL CONDENSING ENZYME-RELATED"/>
    <property type="match status" value="1"/>
</dbReference>
<reference evidence="3 4" key="1">
    <citation type="submission" date="2023-10" db="EMBL/GenBank/DDBJ databases">
        <authorList>
            <person name="Venkata Ramana C."/>
            <person name="Sasikala C."/>
            <person name="Dhurka M."/>
        </authorList>
    </citation>
    <scope>NUCLEOTIDE SEQUENCE [LARGE SCALE GENOMIC DNA]</scope>
    <source>
        <strain evidence="3 4">KCTC 32151</strain>
    </source>
</reference>
<evidence type="ECO:0000259" key="2">
    <source>
        <dbReference type="Pfam" id="PF00892"/>
    </source>
</evidence>
<keyword evidence="1" id="KW-0472">Membrane</keyword>
<dbReference type="InterPro" id="IPR037185">
    <property type="entry name" value="EmrE-like"/>
</dbReference>
<dbReference type="Pfam" id="PF00892">
    <property type="entry name" value="EamA"/>
    <property type="match status" value="2"/>
</dbReference>
<feature type="transmembrane region" description="Helical" evidence="1">
    <location>
        <begin position="12"/>
        <end position="33"/>
    </location>
</feature>
<dbReference type="EMBL" id="JAWLIP010000003">
    <property type="protein sequence ID" value="MDV6226165.1"/>
    <property type="molecule type" value="Genomic_DNA"/>
</dbReference>
<keyword evidence="1" id="KW-0812">Transmembrane</keyword>
<dbReference type="PANTHER" id="PTHR22911:SF103">
    <property type="entry name" value="BLR2811 PROTEIN"/>
    <property type="match status" value="1"/>
</dbReference>
<proteinExistence type="predicted"/>
<feature type="domain" description="EamA" evidence="2">
    <location>
        <begin position="156"/>
        <end position="284"/>
    </location>
</feature>
<feature type="transmembrane region" description="Helical" evidence="1">
    <location>
        <begin position="268"/>
        <end position="286"/>
    </location>
</feature>
<keyword evidence="4" id="KW-1185">Reference proteome</keyword>
<dbReference type="Proteomes" id="UP001185659">
    <property type="component" value="Unassembled WGS sequence"/>
</dbReference>
<feature type="transmembrane region" description="Helical" evidence="1">
    <location>
        <begin position="156"/>
        <end position="174"/>
    </location>
</feature>
<name>A0ABU4AIT8_9HYPH</name>
<gene>
    <name evidence="3" type="ORF">R2G56_07685</name>
</gene>
<feature type="transmembrane region" description="Helical" evidence="1">
    <location>
        <begin position="99"/>
        <end position="120"/>
    </location>
</feature>
<dbReference type="RefSeq" id="WP_113154944.1">
    <property type="nucleotide sequence ID" value="NZ_JAWLIP010000003.1"/>
</dbReference>
<dbReference type="InterPro" id="IPR000620">
    <property type="entry name" value="EamA_dom"/>
</dbReference>
<comment type="caution">
    <text evidence="3">The sequence shown here is derived from an EMBL/GenBank/DDBJ whole genome shotgun (WGS) entry which is preliminary data.</text>
</comment>
<keyword evidence="1" id="KW-1133">Transmembrane helix</keyword>
<accession>A0ABU4AIT8</accession>
<evidence type="ECO:0000256" key="1">
    <source>
        <dbReference type="SAM" id="Phobius"/>
    </source>
</evidence>
<feature type="transmembrane region" description="Helical" evidence="1">
    <location>
        <begin position="186"/>
        <end position="204"/>
    </location>
</feature>